<keyword evidence="4" id="KW-0597">Phosphoprotein</keyword>
<dbReference type="EC" id="6.3.4.21" evidence="3 9"/>
<comment type="pathway">
    <text evidence="1 9">Cofactor biosynthesis; NAD(+) biosynthesis; nicotinate D-ribonucleotide from nicotinate: step 1/1.</text>
</comment>
<evidence type="ECO:0000313" key="12">
    <source>
        <dbReference type="Proteomes" id="UP001601197"/>
    </source>
</evidence>
<evidence type="ECO:0000256" key="5">
    <source>
        <dbReference type="ARBA" id="ARBA00022598"/>
    </source>
</evidence>
<dbReference type="GO" id="GO:0016757">
    <property type="term" value="F:glycosyltransferase activity"/>
    <property type="evidence" value="ECO:0007669"/>
    <property type="project" value="UniProtKB-KW"/>
</dbReference>
<comment type="function">
    <text evidence="9">Catalyzes the first step in the biosynthesis of NAD from nicotinic acid, the ATP-dependent synthesis of beta-nicotinate D-ribonucleotide from nicotinate and 5-phospho-D-ribose 1-phosphate.</text>
</comment>
<keyword evidence="11" id="KW-0328">Glycosyltransferase</keyword>
<dbReference type="CDD" id="cd01570">
    <property type="entry name" value="NAPRTase_A"/>
    <property type="match status" value="1"/>
</dbReference>
<comment type="catalytic activity">
    <reaction evidence="8 9">
        <text>5-phospho-alpha-D-ribose 1-diphosphate + nicotinate + ATP + H2O = nicotinate beta-D-ribonucleotide + ADP + phosphate + diphosphate</text>
        <dbReference type="Rhea" id="RHEA:36163"/>
        <dbReference type="ChEBI" id="CHEBI:15377"/>
        <dbReference type="ChEBI" id="CHEBI:30616"/>
        <dbReference type="ChEBI" id="CHEBI:32544"/>
        <dbReference type="ChEBI" id="CHEBI:33019"/>
        <dbReference type="ChEBI" id="CHEBI:43474"/>
        <dbReference type="ChEBI" id="CHEBI:57502"/>
        <dbReference type="ChEBI" id="CHEBI:58017"/>
        <dbReference type="ChEBI" id="CHEBI:456216"/>
        <dbReference type="EC" id="6.3.4.21"/>
    </reaction>
</comment>
<keyword evidence="6 9" id="KW-0662">Pyridine nucleotide biosynthesis</keyword>
<dbReference type="GO" id="GO:0004516">
    <property type="term" value="F:nicotinate phosphoribosyltransferase activity"/>
    <property type="evidence" value="ECO:0007669"/>
    <property type="project" value="UniProtKB-EC"/>
</dbReference>
<dbReference type="Pfam" id="PF17767">
    <property type="entry name" value="NAPRTase_N"/>
    <property type="match status" value="1"/>
</dbReference>
<keyword evidence="12" id="KW-1185">Reference proteome</keyword>
<dbReference type="InterPro" id="IPR036068">
    <property type="entry name" value="Nicotinate_pribotase-like_C"/>
</dbReference>
<accession>A0ABW6KX24</accession>
<dbReference type="NCBIfam" id="NF006696">
    <property type="entry name" value="PRK09243.1-3"/>
    <property type="match status" value="1"/>
</dbReference>
<dbReference type="NCBIfam" id="NF009131">
    <property type="entry name" value="PRK12484.1"/>
    <property type="match status" value="1"/>
</dbReference>
<comment type="similarity">
    <text evidence="2 9">Belongs to the NAPRTase family.</text>
</comment>
<organism evidence="11 12">
    <name type="scientific">Streptomyces kebangsaanensis</name>
    <dbReference type="NCBI Taxonomy" id="864058"/>
    <lineage>
        <taxon>Bacteria</taxon>
        <taxon>Bacillati</taxon>
        <taxon>Actinomycetota</taxon>
        <taxon>Actinomycetes</taxon>
        <taxon>Kitasatosporales</taxon>
        <taxon>Streptomycetaceae</taxon>
        <taxon>Streptomyces</taxon>
    </lineage>
</organism>
<dbReference type="SUPFAM" id="SSF54675">
    <property type="entry name" value="Nicotinate/Quinolinate PRTase N-terminal domain-like"/>
    <property type="match status" value="1"/>
</dbReference>
<proteinExistence type="inferred from homology"/>
<dbReference type="InterPro" id="IPR040727">
    <property type="entry name" value="NAPRTase_N"/>
</dbReference>
<evidence type="ECO:0000256" key="9">
    <source>
        <dbReference type="RuleBase" id="RU365100"/>
    </source>
</evidence>
<dbReference type="SUPFAM" id="SSF51690">
    <property type="entry name" value="Nicotinate/Quinolinate PRTase C-terminal domain-like"/>
    <property type="match status" value="1"/>
</dbReference>
<evidence type="ECO:0000313" key="11">
    <source>
        <dbReference type="EMBL" id="MFE9171752.1"/>
    </source>
</evidence>
<dbReference type="InterPro" id="IPR007229">
    <property type="entry name" value="Nic_PRibTrfase-Fam"/>
</dbReference>
<evidence type="ECO:0000256" key="2">
    <source>
        <dbReference type="ARBA" id="ARBA00010897"/>
    </source>
</evidence>
<dbReference type="InterPro" id="IPR013785">
    <property type="entry name" value="Aldolase_TIM"/>
</dbReference>
<evidence type="ECO:0000256" key="8">
    <source>
        <dbReference type="ARBA" id="ARBA00048668"/>
    </source>
</evidence>
<evidence type="ECO:0000256" key="1">
    <source>
        <dbReference type="ARBA" id="ARBA00004952"/>
    </source>
</evidence>
<dbReference type="NCBIfam" id="TIGR01513">
    <property type="entry name" value="NAPRTase_put"/>
    <property type="match status" value="1"/>
</dbReference>
<dbReference type="PANTHER" id="PTHR11098">
    <property type="entry name" value="NICOTINATE PHOSPHORIBOSYLTRANSFERASE"/>
    <property type="match status" value="1"/>
</dbReference>
<dbReference type="Proteomes" id="UP001601197">
    <property type="component" value="Unassembled WGS sequence"/>
</dbReference>
<comment type="caution">
    <text evidence="11">The sequence shown here is derived from an EMBL/GenBank/DDBJ whole genome shotgun (WGS) entry which is preliminary data.</text>
</comment>
<name>A0ABW6KX24_9ACTN</name>
<dbReference type="InterPro" id="IPR006405">
    <property type="entry name" value="Nic_PRibTrfase_pncB"/>
</dbReference>
<dbReference type="PIRSF" id="PIRSF000484">
    <property type="entry name" value="NAPRT"/>
    <property type="match status" value="1"/>
</dbReference>
<keyword evidence="7 9" id="KW-0808">Transferase</keyword>
<evidence type="ECO:0000259" key="10">
    <source>
        <dbReference type="Pfam" id="PF17767"/>
    </source>
</evidence>
<gene>
    <name evidence="11" type="ORF">ACFYNZ_19970</name>
</gene>
<dbReference type="RefSeq" id="WP_388348858.1">
    <property type="nucleotide sequence ID" value="NZ_JBIAFJ010000017.1"/>
</dbReference>
<dbReference type="EMBL" id="JBIAFJ010000017">
    <property type="protein sequence ID" value="MFE9171752.1"/>
    <property type="molecule type" value="Genomic_DNA"/>
</dbReference>
<comment type="PTM">
    <text evidence="9">Transiently phosphorylated on a His residue during the reaction cycle. Phosphorylation strongly increases the affinity for substrates and increases the rate of nicotinate D-ribonucleotide production. Dephosphorylation regenerates the low-affinity form of the enzyme, leading to product release.</text>
</comment>
<dbReference type="Gene3D" id="3.20.140.10">
    <property type="entry name" value="nicotinate phosphoribosyltransferase"/>
    <property type="match status" value="2"/>
</dbReference>
<evidence type="ECO:0000256" key="6">
    <source>
        <dbReference type="ARBA" id="ARBA00022642"/>
    </source>
</evidence>
<reference evidence="11 12" key="1">
    <citation type="submission" date="2024-10" db="EMBL/GenBank/DDBJ databases">
        <title>The Natural Products Discovery Center: Release of the First 8490 Sequenced Strains for Exploring Actinobacteria Biosynthetic Diversity.</title>
        <authorList>
            <person name="Kalkreuter E."/>
            <person name="Kautsar S.A."/>
            <person name="Yang D."/>
            <person name="Bader C.D."/>
            <person name="Teijaro C.N."/>
            <person name="Fluegel L."/>
            <person name="Davis C.M."/>
            <person name="Simpson J.R."/>
            <person name="Lauterbach L."/>
            <person name="Steele A.D."/>
            <person name="Gui C."/>
            <person name="Meng S."/>
            <person name="Li G."/>
            <person name="Viehrig K."/>
            <person name="Ye F."/>
            <person name="Su P."/>
            <person name="Kiefer A.F."/>
            <person name="Nichols A."/>
            <person name="Cepeda A.J."/>
            <person name="Yan W."/>
            <person name="Fan B."/>
            <person name="Jiang Y."/>
            <person name="Adhikari A."/>
            <person name="Zheng C.-J."/>
            <person name="Schuster L."/>
            <person name="Cowan T.M."/>
            <person name="Smanski M.J."/>
            <person name="Chevrette M.G."/>
            <person name="De Carvalho L.P.S."/>
            <person name="Shen B."/>
        </authorList>
    </citation>
    <scope>NUCLEOTIDE SEQUENCE [LARGE SCALE GENOMIC DNA]</scope>
    <source>
        <strain evidence="11 12">NPDC007147</strain>
    </source>
</reference>
<evidence type="ECO:0000256" key="7">
    <source>
        <dbReference type="ARBA" id="ARBA00022679"/>
    </source>
</evidence>
<evidence type="ECO:0000256" key="4">
    <source>
        <dbReference type="ARBA" id="ARBA00022553"/>
    </source>
</evidence>
<protein>
    <recommendedName>
        <fullName evidence="3 9">Nicotinate phosphoribosyltransferase</fullName>
        <ecNumber evidence="3 9">6.3.4.21</ecNumber>
    </recommendedName>
</protein>
<dbReference type="Gene3D" id="3.20.20.70">
    <property type="entry name" value="Aldolase class I"/>
    <property type="match status" value="1"/>
</dbReference>
<feature type="domain" description="Nicotinate phosphoribosyltransferase N-terminal" evidence="10">
    <location>
        <begin position="6"/>
        <end position="128"/>
    </location>
</feature>
<evidence type="ECO:0000256" key="3">
    <source>
        <dbReference type="ARBA" id="ARBA00013236"/>
    </source>
</evidence>
<keyword evidence="5 9" id="KW-0436">Ligase</keyword>
<sequence length="451" mass="47647">MSDVTTTDLYEVTMALSYLREGMDRPATFSLFVRDLPPERGFLVSAGVESALDFLAGFHVTSADVRDFADALGRPAGDLAALRGLRFPGEVRAVPEGRVVFSGEPLLEVTAPIAQAQLVETYLLNQVSHQTGIASKAARCVLAAAGHPVIDFSLRRTHGVSAGLQAARVGAIAGFAGTSDVAAAVRWGLRASGTMAHSYIEAFPDEESAFRAFARAHPGPVTFLVDTYDTVRGVRTAARVLRDIGRGPGCAVRLDSGDLGELSRRARHVLDAAGLSEVRIVASGGLDEYRVDDLVRSGAPIDVYAVGTRVGTSADAPYLDSAYKLVEYDGRPVMKLSSAKVTAPGRKQVHRRPGRPDLVALCDEPGPPGSEPLLRTVMRDGRRTGPPGTLVEAHERLLADLAALPGAALRVRAPVPPVPDLSARLTRTTAALRERLVAQGGVTAPTAGTSR</sequence>
<dbReference type="PANTHER" id="PTHR11098:SF1">
    <property type="entry name" value="NICOTINATE PHOSPHORIBOSYLTRANSFERASE"/>
    <property type="match status" value="1"/>
</dbReference>